<evidence type="ECO:0000313" key="2">
    <source>
        <dbReference type="Proteomes" id="UP001497700"/>
    </source>
</evidence>
<organism evidence="1 2">
    <name type="scientific">Hypoxylon rubiginosum</name>
    <dbReference type="NCBI Taxonomy" id="110542"/>
    <lineage>
        <taxon>Eukaryota</taxon>
        <taxon>Fungi</taxon>
        <taxon>Dikarya</taxon>
        <taxon>Ascomycota</taxon>
        <taxon>Pezizomycotina</taxon>
        <taxon>Sordariomycetes</taxon>
        <taxon>Xylariomycetidae</taxon>
        <taxon>Xylariales</taxon>
        <taxon>Hypoxylaceae</taxon>
        <taxon>Hypoxylon</taxon>
    </lineage>
</organism>
<keyword evidence="2" id="KW-1185">Reference proteome</keyword>
<sequence length="521" mass="57550">MPTMSATKRKFNALLQGIGAKPAPQSPVLDGLNNDSPLSLNRPSTPNSIPASGDILTPSNTMAPPSIPSTPSDILSKRRRVGVLETKRNEKTAGTTISNVILKKWTPGGNAVSPSKESKTDPPKYCPGDRDELIRRLGTFQELTEWTPKPDKINEIEWAKRGWVCQGKERVRCTLCHKELVVKTSKTEVNGKEVPVLVGSDIEEALVKRFIELIIDAHQEDCLWRKRGCDDSLLRLPLASPPSALASLRQRYDDLCARQSFLPYLFNLRLPANLDLKTTISQLTPTFFTEPPPPSTNPQSANEVALALALAGWQGLTNPRVGAVPNSATCATCLRRLGLWMFKSKEIDEATGQILVPAPMEHLDPIREHRHFCPWRNAAVQHNPGARTTDNKTAWEVLAQTIKNHAYLRAQSEKSGLRNILHRPAASVPVTPSKGVQSEADGRSPLLGPDTVDDEDEDSSARDAKDKERWVRLRRVKSLFDTKNGRKLRRTPTRPGTGSSRPPTAHSRQQSVPPETAGEKK</sequence>
<proteinExistence type="predicted"/>
<reference evidence="1 2" key="1">
    <citation type="journal article" date="2022" name="New Phytol.">
        <title>Ecological generalism drives hyperdiversity of secondary metabolite gene clusters in xylarialean endophytes.</title>
        <authorList>
            <person name="Franco M.E.E."/>
            <person name="Wisecaver J.H."/>
            <person name="Arnold A.E."/>
            <person name="Ju Y.M."/>
            <person name="Slot J.C."/>
            <person name="Ahrendt S."/>
            <person name="Moore L.P."/>
            <person name="Eastman K.E."/>
            <person name="Scott K."/>
            <person name="Konkel Z."/>
            <person name="Mondo S.J."/>
            <person name="Kuo A."/>
            <person name="Hayes R.D."/>
            <person name="Haridas S."/>
            <person name="Andreopoulos B."/>
            <person name="Riley R."/>
            <person name="LaButti K."/>
            <person name="Pangilinan J."/>
            <person name="Lipzen A."/>
            <person name="Amirebrahimi M."/>
            <person name="Yan J."/>
            <person name="Adam C."/>
            <person name="Keymanesh K."/>
            <person name="Ng V."/>
            <person name="Louie K."/>
            <person name="Northen T."/>
            <person name="Drula E."/>
            <person name="Henrissat B."/>
            <person name="Hsieh H.M."/>
            <person name="Youens-Clark K."/>
            <person name="Lutzoni F."/>
            <person name="Miadlikowska J."/>
            <person name="Eastwood D.C."/>
            <person name="Hamelin R.C."/>
            <person name="Grigoriev I.V."/>
            <person name="U'Ren J.M."/>
        </authorList>
    </citation>
    <scope>NUCLEOTIDE SEQUENCE [LARGE SCALE GENOMIC DNA]</scope>
    <source>
        <strain evidence="1 2">CBS 119005</strain>
    </source>
</reference>
<gene>
    <name evidence="1" type="ORF">F4820DRAFT_16462</name>
</gene>
<comment type="caution">
    <text evidence="1">The sequence shown here is derived from an EMBL/GenBank/DDBJ whole genome shotgun (WGS) entry which is preliminary data.</text>
</comment>
<dbReference type="Proteomes" id="UP001497700">
    <property type="component" value="Unassembled WGS sequence"/>
</dbReference>
<dbReference type="EMBL" id="MU393521">
    <property type="protein sequence ID" value="KAI4862672.1"/>
    <property type="molecule type" value="Genomic_DNA"/>
</dbReference>
<protein>
    <submittedName>
        <fullName evidence="1">Zf-C3HC-domain-containing protein</fullName>
    </submittedName>
</protein>
<evidence type="ECO:0000313" key="1">
    <source>
        <dbReference type="EMBL" id="KAI4862672.1"/>
    </source>
</evidence>
<accession>A0ACB9YTD9</accession>
<name>A0ACB9YTD9_9PEZI</name>